<dbReference type="PANTHER" id="PTHR40980:SF4">
    <property type="entry name" value="TONB-DEPENDENT RECEPTOR-LIKE BETA-BARREL DOMAIN-CONTAINING PROTEIN"/>
    <property type="match status" value="1"/>
</dbReference>
<evidence type="ECO:0000256" key="6">
    <source>
        <dbReference type="ARBA" id="ARBA00023136"/>
    </source>
</evidence>
<feature type="signal peptide" evidence="10">
    <location>
        <begin position="1"/>
        <end position="21"/>
    </location>
</feature>
<dbReference type="InterPro" id="IPR036942">
    <property type="entry name" value="Beta-barrel_TonB_sf"/>
</dbReference>
<dbReference type="GO" id="GO:0009279">
    <property type="term" value="C:cell outer membrane"/>
    <property type="evidence" value="ECO:0007669"/>
    <property type="project" value="UniProtKB-SubCell"/>
</dbReference>
<keyword evidence="4 8" id="KW-0812">Transmembrane</keyword>
<feature type="chain" id="PRO_5003151850" evidence="10">
    <location>
        <begin position="22"/>
        <end position="908"/>
    </location>
</feature>
<sequence length="908" mass="100836">MWKLNTYLLLLGAGLCASVNAAGRVEGQVTDADSRLPLAGAQVKIEELGLSQSAGRDGRFLFPQVAPGQYTLVVDYLGAGSARLVIDVVDEQTLRQSVTLTGPTERIEVVGQRGSLSRSLNRQRAADNLVSVISADALGQFPDTNVSEALQRVPGVSIERDQGEGRFVRVRGMAPDYNAVSMNGARLPAPENDRRAVALDVIPSDLLETLEVTKTLTPDMDADSLGGAVEVKSLSAFDRDDTYLNLSAEGSYDSQTENTSPKLAATYSDRYADDKVGMALALSWYDREFGSDNVETGGKWDFDDAALLEEVEQRDYQIQRERLGVGVNLDFRPNDNNDLYLRTLYSRFTDDETRNANVVEWEEGQPQDSAAPADVTRELKSRTEEQEIASLVGGGEWRGERWTLNYQGSWSRAEADKPRFIDGAKFEAGVEDVGYQGTRDIRLTAPDAFYDPAEFELAEVEIGESAARDTLAEGKFDVSRDLGLNRYPGAIQFGGKYSAREKRNRETVWIYEDFEEQGVDPARLSMVGYAGSELDYQLGRFGPGIESAGVWELVNSLSADDALDEVESTINDFDIDEDLAAGYLMGHLDVGQLRLLAGVRYERVDRDARGYGYNDVTEAFEPVRVENDEEHWLPGVHLKYQLGEKTQIRGAWSNTLVRPTFGQLAPGFLIEEDDGDLEVAFGNPELQSLESMNWDLAIEHYLGGVSVLSANLFYKDIENFIYRADLGGWGAYTDFAVADTFVNGDDAELYGAELAYVQQFTFLPEPLQGLLFSANATWSDSTARIDWVDDGQRQGRDIPLPSQSDLTANVSLGYENAYVSLRLSAAYKSEYLVEVDALDDAAFDIYEDEHLQWDLVAKGFVTTDFIVYFKAINLTDEPFYTYTGQSSYNAQYEQYGRTFQLGVQYTNF</sequence>
<dbReference type="PROSITE" id="PS52016">
    <property type="entry name" value="TONB_DEPENDENT_REC_3"/>
    <property type="match status" value="1"/>
</dbReference>
<dbReference type="Pfam" id="PF00593">
    <property type="entry name" value="TonB_dep_Rec_b-barrel"/>
    <property type="match status" value="1"/>
</dbReference>
<evidence type="ECO:0000256" key="10">
    <source>
        <dbReference type="SAM" id="SignalP"/>
    </source>
</evidence>
<dbReference type="CDD" id="cd01347">
    <property type="entry name" value="ligand_gated_channel"/>
    <property type="match status" value="1"/>
</dbReference>
<dbReference type="AlphaFoldDB" id="E1SW11"/>
<dbReference type="SUPFAM" id="SSF49452">
    <property type="entry name" value="Starch-binding domain-like"/>
    <property type="match status" value="1"/>
</dbReference>
<feature type="domain" description="TonB-dependent receptor-like beta-barrel" evidence="11">
    <location>
        <begin position="472"/>
        <end position="869"/>
    </location>
</feature>
<keyword evidence="10" id="KW-0732">Signal</keyword>
<dbReference type="Gene3D" id="2.60.40.1120">
    <property type="entry name" value="Carboxypeptidase-like, regulatory domain"/>
    <property type="match status" value="1"/>
</dbReference>
<dbReference type="eggNOG" id="COG4771">
    <property type="taxonomic scope" value="Bacteria"/>
</dbReference>
<keyword evidence="7 8" id="KW-0998">Cell outer membrane</keyword>
<evidence type="ECO:0000259" key="12">
    <source>
        <dbReference type="Pfam" id="PF07715"/>
    </source>
</evidence>
<dbReference type="OrthoDB" id="8727862at2"/>
<dbReference type="Gene3D" id="2.40.170.20">
    <property type="entry name" value="TonB-dependent receptor, beta-barrel domain"/>
    <property type="match status" value="1"/>
</dbReference>
<dbReference type="GO" id="GO:0030246">
    <property type="term" value="F:carbohydrate binding"/>
    <property type="evidence" value="ECO:0007669"/>
    <property type="project" value="InterPro"/>
</dbReference>
<comment type="similarity">
    <text evidence="8 9">Belongs to the TonB-dependent receptor family.</text>
</comment>
<keyword evidence="5 9" id="KW-0798">TonB box</keyword>
<dbReference type="Pfam" id="PF13620">
    <property type="entry name" value="CarboxypepD_reg"/>
    <property type="match status" value="1"/>
</dbReference>
<keyword evidence="6 8" id="KW-0472">Membrane</keyword>
<keyword evidence="14" id="KW-1185">Reference proteome</keyword>
<evidence type="ECO:0000256" key="1">
    <source>
        <dbReference type="ARBA" id="ARBA00004571"/>
    </source>
</evidence>
<accession>E1SW11</accession>
<protein>
    <submittedName>
        <fullName evidence="13">TonB-dependent receptor</fullName>
    </submittedName>
</protein>
<dbReference type="InterPro" id="IPR037066">
    <property type="entry name" value="Plug_dom_sf"/>
</dbReference>
<keyword evidence="3 8" id="KW-1134">Transmembrane beta strand</keyword>
<dbReference type="eggNOG" id="COG1629">
    <property type="taxonomic scope" value="Bacteria"/>
</dbReference>
<evidence type="ECO:0000256" key="5">
    <source>
        <dbReference type="ARBA" id="ARBA00023077"/>
    </source>
</evidence>
<dbReference type="NCBIfam" id="TIGR01782">
    <property type="entry name" value="TonB-Xanth-Caul"/>
    <property type="match status" value="1"/>
</dbReference>
<comment type="subcellular location">
    <subcellularLocation>
        <location evidence="1 8">Cell outer membrane</location>
        <topology evidence="1 8">Multi-pass membrane protein</topology>
    </subcellularLocation>
</comment>
<dbReference type="InterPro" id="IPR012910">
    <property type="entry name" value="Plug_dom"/>
</dbReference>
<evidence type="ECO:0000313" key="13">
    <source>
        <dbReference type="EMBL" id="ADN74311.1"/>
    </source>
</evidence>
<organism evidence="13 14">
    <name type="scientific">Ferrimonas balearica (strain DSM 9799 / CCM 4581 / KCTC 23876 / PAT)</name>
    <dbReference type="NCBI Taxonomy" id="550540"/>
    <lineage>
        <taxon>Bacteria</taxon>
        <taxon>Pseudomonadati</taxon>
        <taxon>Pseudomonadota</taxon>
        <taxon>Gammaproteobacteria</taxon>
        <taxon>Alteromonadales</taxon>
        <taxon>Ferrimonadaceae</taxon>
        <taxon>Ferrimonas</taxon>
    </lineage>
</organism>
<dbReference type="KEGG" id="fbl:Fbal_0097"/>
<keyword evidence="2 8" id="KW-0813">Transport</keyword>
<dbReference type="InterPro" id="IPR039426">
    <property type="entry name" value="TonB-dep_rcpt-like"/>
</dbReference>
<evidence type="ECO:0000256" key="7">
    <source>
        <dbReference type="ARBA" id="ARBA00023237"/>
    </source>
</evidence>
<dbReference type="EMBL" id="CP002209">
    <property type="protein sequence ID" value="ADN74311.1"/>
    <property type="molecule type" value="Genomic_DNA"/>
</dbReference>
<evidence type="ECO:0000313" key="14">
    <source>
        <dbReference type="Proteomes" id="UP000006683"/>
    </source>
</evidence>
<gene>
    <name evidence="13" type="ordered locus">Fbal_0097</name>
</gene>
<dbReference type="STRING" id="550540.Fbal_0097"/>
<dbReference type="PANTHER" id="PTHR40980">
    <property type="entry name" value="PLUG DOMAIN-CONTAINING PROTEIN"/>
    <property type="match status" value="1"/>
</dbReference>
<reference evidence="13 14" key="1">
    <citation type="journal article" date="2010" name="Stand. Genomic Sci.">
        <title>Complete genome sequence of Ferrimonas balearica type strain (PAT).</title>
        <authorList>
            <person name="Nolan M."/>
            <person name="Sikorski J."/>
            <person name="Davenport K."/>
            <person name="Lucas S."/>
            <person name="Glavina Del Rio T."/>
            <person name="Tice H."/>
            <person name="Cheng J."/>
            <person name="Goodwin L."/>
            <person name="Pitluck S."/>
            <person name="Liolios K."/>
            <person name="Ivanova N."/>
            <person name="Mavromatis K."/>
            <person name="Ovchinnikova G."/>
            <person name="Pati A."/>
            <person name="Chen A."/>
            <person name="Palaniappan K."/>
            <person name="Land M."/>
            <person name="Hauser L."/>
            <person name="Chang Y."/>
            <person name="Jeffries C."/>
            <person name="Tapia R."/>
            <person name="Brettin T."/>
            <person name="Detter J."/>
            <person name="Han C."/>
            <person name="Yasawong M."/>
            <person name="Rohde M."/>
            <person name="Tindall B."/>
            <person name="Goker M."/>
            <person name="Woyke T."/>
            <person name="Bristow J."/>
            <person name="Eisen J."/>
            <person name="Markowitz V."/>
            <person name="Hugenholtz P."/>
            <person name="Kyrpides N."/>
            <person name="Klenk H."/>
            <person name="Lapidus A."/>
        </authorList>
    </citation>
    <scope>NUCLEOTIDE SEQUENCE [LARGE SCALE GENOMIC DNA]</scope>
    <source>
        <strain evidence="14">DSM 9799 / CCM 4581 / KCTC 23876 / PAT</strain>
    </source>
</reference>
<proteinExistence type="inferred from homology"/>
<evidence type="ECO:0000259" key="11">
    <source>
        <dbReference type="Pfam" id="PF00593"/>
    </source>
</evidence>
<dbReference type="SUPFAM" id="SSF56935">
    <property type="entry name" value="Porins"/>
    <property type="match status" value="1"/>
</dbReference>
<name>E1SW11_FERBD</name>
<evidence type="ECO:0000256" key="2">
    <source>
        <dbReference type="ARBA" id="ARBA00022448"/>
    </source>
</evidence>
<evidence type="ECO:0000256" key="8">
    <source>
        <dbReference type="PROSITE-ProRule" id="PRU01360"/>
    </source>
</evidence>
<dbReference type="Pfam" id="PF07715">
    <property type="entry name" value="Plug"/>
    <property type="match status" value="1"/>
</dbReference>
<feature type="domain" description="TonB-dependent receptor plug" evidence="12">
    <location>
        <begin position="124"/>
        <end position="228"/>
    </location>
</feature>
<dbReference type="Proteomes" id="UP000006683">
    <property type="component" value="Chromosome"/>
</dbReference>
<keyword evidence="13" id="KW-0675">Receptor</keyword>
<dbReference type="GeneID" id="67180342"/>
<dbReference type="InterPro" id="IPR013784">
    <property type="entry name" value="Carb-bd-like_fold"/>
</dbReference>
<dbReference type="Gene3D" id="2.170.130.10">
    <property type="entry name" value="TonB-dependent receptor, plug domain"/>
    <property type="match status" value="1"/>
</dbReference>
<evidence type="ECO:0000256" key="4">
    <source>
        <dbReference type="ARBA" id="ARBA00022692"/>
    </source>
</evidence>
<dbReference type="RefSeq" id="WP_013343617.1">
    <property type="nucleotide sequence ID" value="NC_014541.1"/>
</dbReference>
<dbReference type="InterPro" id="IPR010104">
    <property type="entry name" value="TonB_rcpt_bac"/>
</dbReference>
<evidence type="ECO:0000256" key="9">
    <source>
        <dbReference type="RuleBase" id="RU003357"/>
    </source>
</evidence>
<dbReference type="InterPro" id="IPR000531">
    <property type="entry name" value="Beta-barrel_TonB"/>
</dbReference>
<dbReference type="HOGENOM" id="CLU_006935_1_2_6"/>
<evidence type="ECO:0000256" key="3">
    <source>
        <dbReference type="ARBA" id="ARBA00022452"/>
    </source>
</evidence>